<evidence type="ECO:0000256" key="1">
    <source>
        <dbReference type="ARBA" id="ARBA00022723"/>
    </source>
</evidence>
<keyword evidence="6" id="KW-1185">Reference proteome</keyword>
<dbReference type="Proteomes" id="UP001055102">
    <property type="component" value="Unassembled WGS sequence"/>
</dbReference>
<reference evidence="5" key="1">
    <citation type="journal article" date="2021" name="Front. Microbiol.">
        <title>Comprehensive Comparative Genomics and Phenotyping of Methylobacterium Species.</title>
        <authorList>
            <person name="Alessa O."/>
            <person name="Ogura Y."/>
            <person name="Fujitani Y."/>
            <person name="Takami H."/>
            <person name="Hayashi T."/>
            <person name="Sahin N."/>
            <person name="Tani A."/>
        </authorList>
    </citation>
    <scope>NUCLEOTIDE SEQUENCE</scope>
    <source>
        <strain evidence="5">LMG 23639</strain>
    </source>
</reference>
<keyword evidence="2" id="KW-0456">Lyase</keyword>
<dbReference type="SMART" id="SM01007">
    <property type="entry name" value="Aldolase_II"/>
    <property type="match status" value="1"/>
</dbReference>
<protein>
    <submittedName>
        <fullName evidence="5">5-(Methylthio)ribulose-1-phosphate aldolase</fullName>
    </submittedName>
</protein>
<accession>A0ABQ4T120</accession>
<feature type="region of interest" description="Disordered" evidence="3">
    <location>
        <begin position="210"/>
        <end position="233"/>
    </location>
</feature>
<evidence type="ECO:0000313" key="5">
    <source>
        <dbReference type="EMBL" id="GJE08509.1"/>
    </source>
</evidence>
<dbReference type="PANTHER" id="PTHR22789:SF0">
    <property type="entry name" value="3-OXO-TETRONATE 4-PHOSPHATE DECARBOXYLASE-RELATED"/>
    <property type="match status" value="1"/>
</dbReference>
<gene>
    <name evidence="5" type="primary">ald2</name>
    <name evidence="5" type="ORF">AOPFMNJM_3848</name>
</gene>
<dbReference type="EMBL" id="BPQR01000081">
    <property type="protein sequence ID" value="GJE08509.1"/>
    <property type="molecule type" value="Genomic_DNA"/>
</dbReference>
<proteinExistence type="predicted"/>
<dbReference type="PANTHER" id="PTHR22789">
    <property type="entry name" value="FUCULOSE PHOSPHATE ALDOLASE"/>
    <property type="match status" value="1"/>
</dbReference>
<reference evidence="5" key="2">
    <citation type="submission" date="2021-08" db="EMBL/GenBank/DDBJ databases">
        <authorList>
            <person name="Tani A."/>
            <person name="Ola A."/>
            <person name="Ogura Y."/>
            <person name="Katsura K."/>
            <person name="Hayashi T."/>
        </authorList>
    </citation>
    <scope>NUCLEOTIDE SEQUENCE</scope>
    <source>
        <strain evidence="5">LMG 23639</strain>
    </source>
</reference>
<feature type="compositionally biased region" description="Basic and acidic residues" evidence="3">
    <location>
        <begin position="210"/>
        <end position="225"/>
    </location>
</feature>
<dbReference type="Gene3D" id="3.40.225.10">
    <property type="entry name" value="Class II aldolase/adducin N-terminal domain"/>
    <property type="match status" value="1"/>
</dbReference>
<evidence type="ECO:0000256" key="2">
    <source>
        <dbReference type="ARBA" id="ARBA00023239"/>
    </source>
</evidence>
<evidence type="ECO:0000256" key="3">
    <source>
        <dbReference type="SAM" id="MobiDB-lite"/>
    </source>
</evidence>
<name>A0ABQ4T120_9HYPH</name>
<dbReference type="Pfam" id="PF00596">
    <property type="entry name" value="Aldolase_II"/>
    <property type="match status" value="1"/>
</dbReference>
<evidence type="ECO:0000259" key="4">
    <source>
        <dbReference type="SMART" id="SM01007"/>
    </source>
</evidence>
<feature type="domain" description="Class II aldolase/adducin N-terminal" evidence="4">
    <location>
        <begin position="10"/>
        <end position="184"/>
    </location>
</feature>
<organism evidence="5 6">
    <name type="scientific">Methylobacterium jeotgali</name>
    <dbReference type="NCBI Taxonomy" id="381630"/>
    <lineage>
        <taxon>Bacteria</taxon>
        <taxon>Pseudomonadati</taxon>
        <taxon>Pseudomonadota</taxon>
        <taxon>Alphaproteobacteria</taxon>
        <taxon>Hyphomicrobiales</taxon>
        <taxon>Methylobacteriaceae</taxon>
        <taxon>Methylobacterium</taxon>
    </lineage>
</organism>
<comment type="caution">
    <text evidence="5">The sequence shown here is derived from an EMBL/GenBank/DDBJ whole genome shotgun (WGS) entry which is preliminary data.</text>
</comment>
<dbReference type="InterPro" id="IPR001303">
    <property type="entry name" value="Aldolase_II/adducin_N"/>
</dbReference>
<keyword evidence="1" id="KW-0479">Metal-binding</keyword>
<dbReference type="InterPro" id="IPR050197">
    <property type="entry name" value="Aldolase_class_II_sugar_metab"/>
</dbReference>
<dbReference type="InterPro" id="IPR036409">
    <property type="entry name" value="Aldolase_II/adducin_N_sf"/>
</dbReference>
<dbReference type="RefSeq" id="WP_238278266.1">
    <property type="nucleotide sequence ID" value="NZ_BPQR01000081.1"/>
</dbReference>
<dbReference type="SUPFAM" id="SSF53639">
    <property type="entry name" value="AraD/HMP-PK domain-like"/>
    <property type="match status" value="1"/>
</dbReference>
<evidence type="ECO:0000313" key="6">
    <source>
        <dbReference type="Proteomes" id="UP001055102"/>
    </source>
</evidence>
<sequence>MSAHDGALREAVVSVSRRIIALGLSQGTSGNVSVRAGDGFLVTPSGIPPEELAPEHIVAMDMEGRFDHPLAPSSEWRFHRDILAARPEAGAVVHAHPTYATAFAICGREIPAVHYMIAMAGGPTIRCAPYAPYGTQALSEAALAALEGRSCCLLANHGMIATGPDLERALWLAVEVEALCRQYAVALQVGTPVVLDDAEVLRTVERFKSYGPRKADPDRSGREVPTRPGAMPR</sequence>